<evidence type="ECO:0000313" key="3">
    <source>
        <dbReference type="Proteomes" id="UP001597327"/>
    </source>
</evidence>
<dbReference type="Gene3D" id="3.40.50.300">
    <property type="entry name" value="P-loop containing nucleotide triphosphate hydrolases"/>
    <property type="match status" value="1"/>
</dbReference>
<name>A0ABW4JRJ8_9HYPH</name>
<organism evidence="2 3">
    <name type="scientific">Roseibium aestuarii</name>
    <dbReference type="NCBI Taxonomy" id="2600299"/>
    <lineage>
        <taxon>Bacteria</taxon>
        <taxon>Pseudomonadati</taxon>
        <taxon>Pseudomonadota</taxon>
        <taxon>Alphaproteobacteria</taxon>
        <taxon>Hyphomicrobiales</taxon>
        <taxon>Stappiaceae</taxon>
        <taxon>Roseibium</taxon>
    </lineage>
</organism>
<dbReference type="PIRSF" id="PIRSF029347">
    <property type="entry name" value="RecF"/>
    <property type="match status" value="1"/>
</dbReference>
<gene>
    <name evidence="2" type="ORF">ACFSC7_02985</name>
</gene>
<protein>
    <submittedName>
        <fullName evidence="2">AAA family ATPase</fullName>
    </submittedName>
</protein>
<evidence type="ECO:0000313" key="2">
    <source>
        <dbReference type="EMBL" id="MFD1694465.1"/>
    </source>
</evidence>
<dbReference type="Proteomes" id="UP001597327">
    <property type="component" value="Unassembled WGS sequence"/>
</dbReference>
<comment type="caution">
    <text evidence="2">The sequence shown here is derived from an EMBL/GenBank/DDBJ whole genome shotgun (WGS) entry which is preliminary data.</text>
</comment>
<dbReference type="EMBL" id="JBHUFA010000001">
    <property type="protein sequence ID" value="MFD1694465.1"/>
    <property type="molecule type" value="Genomic_DNA"/>
</dbReference>
<sequence>MYSEKASSLITRIEIDGFKTFKEFSADLQPFVAVVGANATGKSNLFDALKFLSRLAQVDVRQAMQELRGEPEELFRHTSAGMQKVMKFAIEVLLPTRGVDDFGASFETQSQRLRYEIDVEMRDQPHGIFVCHEECRVIQAKNDRMVFLPSKKISRSSRKQPYLETEQDIQGRPRVFTIRQDGVAESGASKRGNPLQLPAAEASRSALSTIATSEFRHLYALKKLIARPQFLEINPAEARKANDRFENKRLKSDASNLAASLSEIQRLSASENRPMGALADISADLSMLIPQVKGIRVLDDAKNREYAFDVEVRDGASFSSRVISDGTIRLLALLAVIDDPDRQGILCFEEPENGVHEGRIPDLINLLRDATQEQGPYGDYFQVLMNTHSPAVMSALKAEEILFADMVRSFVGDGAVAQTRTRMRRIVPEKTLFDDEHHLYREKVDEILRNRAGGI</sequence>
<dbReference type="InterPro" id="IPR027417">
    <property type="entry name" value="P-loop_NTPase"/>
</dbReference>
<dbReference type="RefSeq" id="WP_149891685.1">
    <property type="nucleotide sequence ID" value="NZ_JBHUFA010000001.1"/>
</dbReference>
<keyword evidence="3" id="KW-1185">Reference proteome</keyword>
<dbReference type="PANTHER" id="PTHR40396:SF1">
    <property type="entry name" value="ATPASE AAA-TYPE CORE DOMAIN-CONTAINING PROTEIN"/>
    <property type="match status" value="1"/>
</dbReference>
<dbReference type="PANTHER" id="PTHR40396">
    <property type="entry name" value="ATPASE-LIKE PROTEIN"/>
    <property type="match status" value="1"/>
</dbReference>
<dbReference type="InterPro" id="IPR003959">
    <property type="entry name" value="ATPase_AAA_core"/>
</dbReference>
<feature type="domain" description="ATPase AAA-type core" evidence="1">
    <location>
        <begin position="31"/>
        <end position="394"/>
    </location>
</feature>
<dbReference type="InterPro" id="IPR014555">
    <property type="entry name" value="RecF-like"/>
</dbReference>
<dbReference type="Pfam" id="PF13304">
    <property type="entry name" value="AAA_21"/>
    <property type="match status" value="1"/>
</dbReference>
<dbReference type="SUPFAM" id="SSF52540">
    <property type="entry name" value="P-loop containing nucleoside triphosphate hydrolases"/>
    <property type="match status" value="1"/>
</dbReference>
<proteinExistence type="predicted"/>
<reference evidence="3" key="1">
    <citation type="journal article" date="2019" name="Int. J. Syst. Evol. Microbiol.">
        <title>The Global Catalogue of Microorganisms (GCM) 10K type strain sequencing project: providing services to taxonomists for standard genome sequencing and annotation.</title>
        <authorList>
            <consortium name="The Broad Institute Genomics Platform"/>
            <consortium name="The Broad Institute Genome Sequencing Center for Infectious Disease"/>
            <person name="Wu L."/>
            <person name="Ma J."/>
        </authorList>
    </citation>
    <scope>NUCLEOTIDE SEQUENCE [LARGE SCALE GENOMIC DNA]</scope>
    <source>
        <strain evidence="3">JCM 3369</strain>
    </source>
</reference>
<evidence type="ECO:0000259" key="1">
    <source>
        <dbReference type="Pfam" id="PF13304"/>
    </source>
</evidence>
<accession>A0ABW4JRJ8</accession>